<gene>
    <name evidence="2" type="ORF">UFOVP244_165</name>
</gene>
<feature type="compositionally biased region" description="Low complexity" evidence="1">
    <location>
        <begin position="892"/>
        <end position="906"/>
    </location>
</feature>
<protein>
    <submittedName>
        <fullName evidence="2">Uncharacterized protein</fullName>
    </submittedName>
</protein>
<evidence type="ECO:0000313" key="2">
    <source>
        <dbReference type="EMBL" id="CAB5221440.1"/>
    </source>
</evidence>
<evidence type="ECO:0000256" key="1">
    <source>
        <dbReference type="SAM" id="MobiDB-lite"/>
    </source>
</evidence>
<reference evidence="2" key="1">
    <citation type="submission" date="2020-05" db="EMBL/GenBank/DDBJ databases">
        <authorList>
            <person name="Chiriac C."/>
            <person name="Salcher M."/>
            <person name="Ghai R."/>
            <person name="Kavagutti S V."/>
        </authorList>
    </citation>
    <scope>NUCLEOTIDE SEQUENCE</scope>
</reference>
<dbReference type="Gene3D" id="2.40.30.20">
    <property type="match status" value="1"/>
</dbReference>
<sequence>MTIKPNRLDSRQVEYRGLLDQLSNGSGVSTTELDNLLSSINAETTPLLRIVPSSPASRVFAVEAPSVYNPETGRKRSIPPINGLIPNFTTALIRIPLYPSDSQTPQPIEVAYAGGEWSALNPIYLNPNKYIKIGLNLDPLGKILLTFGNEGSTPETASAAPAISNTYTIGYVLAHSTNGVIDSIDAASVFQYVGNSGGDGTGTANILVETLKNQLVDSPYDLLTDNIVYIDAAKKFSSIVGAEYDLVTTTLKYTAPGQTSTSVNLADPLEFIDQGLDIDSADLTVFWNTGSLVQSFQTPLSETKLGLSATTAIGSSSVTVNYPSHGLVSGDLACIKTTSDIGGVSASGLSFDTVSITVVDQNTLVFEAGSQASQTTTGYLDYFITGFAYLASRDGRNYFPVTMKRLGQSEVYYGNIAFGQRTTFETFTTPLYSISASTGTVSRRILATGGNNKIAQTFTVPEGTSYVLDSAVFQSQINGTPAGLLYASIVKDSDGLPSNYIGDSLAESLPIGAATASGAVTFKFTRTVLKSGNYHLVIRSDVGYQSGSGYVSLLEHTKGGESVFNEASLWTVSGSSKNIDMALYGRALDLRVKIISLTQNSYPFGLDGYGIFYSQQNSGLFTGSKKLQKVAFSGADNLSIFEITAFSPDPDMLTCYHVETGKVYRVPGFQIQGTRVVFPADFFATDPSNSVTLIFDQNSGGSYDNSNANALLLANNHFGSQDPLLDRSAAGRGFLLRRNDNALREFTIDNDDNIRMYDSDGNNVAVLGSMGRAFATPTNPGLVSTVTQTIGGEKTFNDATTFLASAGSVVAGLYDQTGQWTFNGPVLFSSPTISLGGPSTSVTVGSLQSQGLVHVNSSGLLSASLLANADIASNANITDDKLSTISTPGKVSNSATTADSSNTPNSIVSRNSSGGFSAAVITATDIHTANLNTTGNTLLGDTSTDGLEIRSQAVTIPNGLNFASDSLVVDSTNKRVGVNVATPTSTLDLGGTLAVSGVVTLSNDLNMTGTGYAKVPAGTDLQRPAVPSNGMIRYNSSSSSFEGYSSGAWSAIGGGGTIDRITQDNSAAGTNFGAFSLGDTLYINNNIYTKAIATSASAAEVVGVVSRIVDSNLSTFTFEMTLSGEISGLTGITPGAVYFLSDTVPGALTKNEPSTIGNISIPVGVGASSTSIYVAPKRGLVVGGANLRTQISLSGGASSPVQNVSTYDAGKLAGWISLTGTSSAKFYFEVAFAKNSTGTDYNVSPSYMGDTPPAGFSIQYTSPNISCTVPSGYIAVVNYSLNAPAVGTNYPITLDVTSVNNIFNSVSGPTTLTSANYYVSATGSASYTITLPSAVGLTGRLFIVKSNLSAGQILTLTTSSSQTIDGLTSQLIGRYSALHVISNGANWEIL</sequence>
<feature type="region of interest" description="Disordered" evidence="1">
    <location>
        <begin position="888"/>
        <end position="907"/>
    </location>
</feature>
<accession>A0A6J7WUJ0</accession>
<dbReference type="InterPro" id="IPR023366">
    <property type="entry name" value="ATP_synth_asu-like_sf"/>
</dbReference>
<proteinExistence type="predicted"/>
<organism evidence="2">
    <name type="scientific">uncultured Caudovirales phage</name>
    <dbReference type="NCBI Taxonomy" id="2100421"/>
    <lineage>
        <taxon>Viruses</taxon>
        <taxon>Duplodnaviria</taxon>
        <taxon>Heunggongvirae</taxon>
        <taxon>Uroviricota</taxon>
        <taxon>Caudoviricetes</taxon>
        <taxon>Peduoviridae</taxon>
        <taxon>Maltschvirus</taxon>
        <taxon>Maltschvirus maltsch</taxon>
    </lineage>
</organism>
<dbReference type="EMBL" id="LR798292">
    <property type="protein sequence ID" value="CAB5221440.1"/>
    <property type="molecule type" value="Genomic_DNA"/>
</dbReference>
<name>A0A6J7WUJ0_9CAUD</name>